<evidence type="ECO:0000256" key="2">
    <source>
        <dbReference type="ARBA" id="ARBA00023239"/>
    </source>
</evidence>
<dbReference type="AlphaFoldDB" id="A0A378WZ92"/>
<sequence length="163" mass="17273">MSAGGGRSGRVSVLGPEQIMALLPHRPPALLIDGIVELIPGERVTGVKAITVEAVWYEGVGGSDYSYPSSLLVESFGQAAAVLLSQAWRPERGLGDDVPILGGVTGVHFDEPVVPGDVVYHHVRIHRVIGDNAIISGHSTVGDSTVMRIEQVILALRPKRVIT</sequence>
<dbReference type="EC" id="4.2.1.-" evidence="3"/>
<evidence type="ECO:0000313" key="4">
    <source>
        <dbReference type="Proteomes" id="UP000255082"/>
    </source>
</evidence>
<gene>
    <name evidence="3" type="primary">fabZ_1</name>
    <name evidence="3" type="ORF">NCTC13184_04245</name>
</gene>
<dbReference type="RefSeq" id="WP_128145316.1">
    <property type="nucleotide sequence ID" value="NZ_JAJFOE010000001.1"/>
</dbReference>
<dbReference type="Pfam" id="PF07977">
    <property type="entry name" value="FabA"/>
    <property type="match status" value="1"/>
</dbReference>
<dbReference type="GO" id="GO:0016829">
    <property type="term" value="F:lyase activity"/>
    <property type="evidence" value="ECO:0007669"/>
    <property type="project" value="UniProtKB-KW"/>
</dbReference>
<accession>A0A378WZ92</accession>
<keyword evidence="2 3" id="KW-0456">Lyase</keyword>
<evidence type="ECO:0000313" key="3">
    <source>
        <dbReference type="EMBL" id="SUA45721.1"/>
    </source>
</evidence>
<dbReference type="OrthoDB" id="9772788at2"/>
<dbReference type="InterPro" id="IPR013114">
    <property type="entry name" value="FabA_FabZ"/>
</dbReference>
<dbReference type="Gene3D" id="3.10.129.10">
    <property type="entry name" value="Hotdog Thioesterase"/>
    <property type="match status" value="1"/>
</dbReference>
<organism evidence="3 4">
    <name type="scientific">Nocardia africana</name>
    <dbReference type="NCBI Taxonomy" id="134964"/>
    <lineage>
        <taxon>Bacteria</taxon>
        <taxon>Bacillati</taxon>
        <taxon>Actinomycetota</taxon>
        <taxon>Actinomycetes</taxon>
        <taxon>Mycobacteriales</taxon>
        <taxon>Nocardiaceae</taxon>
        <taxon>Nocardia</taxon>
    </lineage>
</organism>
<reference evidence="3 4" key="1">
    <citation type="submission" date="2018-06" db="EMBL/GenBank/DDBJ databases">
        <authorList>
            <consortium name="Pathogen Informatics"/>
            <person name="Doyle S."/>
        </authorList>
    </citation>
    <scope>NUCLEOTIDE SEQUENCE [LARGE SCALE GENOMIC DNA]</scope>
    <source>
        <strain evidence="3 4">NCTC13184</strain>
    </source>
</reference>
<dbReference type="SUPFAM" id="SSF54637">
    <property type="entry name" value="Thioesterase/thiol ester dehydrase-isomerase"/>
    <property type="match status" value="1"/>
</dbReference>
<dbReference type="EMBL" id="UGRU01000001">
    <property type="protein sequence ID" value="SUA45721.1"/>
    <property type="molecule type" value="Genomic_DNA"/>
</dbReference>
<dbReference type="PANTHER" id="PTHR30272">
    <property type="entry name" value="3-HYDROXYACYL-[ACYL-CARRIER-PROTEIN] DEHYDRATASE"/>
    <property type="match status" value="1"/>
</dbReference>
<name>A0A378WZ92_9NOCA</name>
<evidence type="ECO:0000256" key="1">
    <source>
        <dbReference type="ARBA" id="ARBA00009174"/>
    </source>
</evidence>
<dbReference type="Proteomes" id="UP000255082">
    <property type="component" value="Unassembled WGS sequence"/>
</dbReference>
<protein>
    <submittedName>
        <fullName evidence="3">(3R)-hydroxymyristoyl-[acyl-carrier-protein] dehydratase</fullName>
        <ecNumber evidence="3">4.2.1.-</ecNumber>
    </submittedName>
</protein>
<proteinExistence type="inferred from homology"/>
<dbReference type="InterPro" id="IPR029069">
    <property type="entry name" value="HotDog_dom_sf"/>
</dbReference>
<dbReference type="PANTHER" id="PTHR30272:SF1">
    <property type="entry name" value="3-HYDROXYACYL-[ACYL-CARRIER-PROTEIN] DEHYDRATASE"/>
    <property type="match status" value="1"/>
</dbReference>
<comment type="similarity">
    <text evidence="1">Belongs to the thioester dehydratase family. FabZ subfamily.</text>
</comment>